<dbReference type="EMBL" id="GILB01001426">
    <property type="protein sequence ID" value="NUU81759.1"/>
    <property type="molecule type" value="Transcribed_RNA"/>
</dbReference>
<name>A0A6M2EDQ9_9ROSI</name>
<protein>
    <submittedName>
        <fullName evidence="1">Uncharacterized protein</fullName>
    </submittedName>
</protein>
<accession>A0A6M2EDQ9</accession>
<evidence type="ECO:0000313" key="1">
    <source>
        <dbReference type="EMBL" id="NUU81759.1"/>
    </source>
</evidence>
<proteinExistence type="predicted"/>
<organism evidence="1">
    <name type="scientific">Populus davidiana</name>
    <dbReference type="NCBI Taxonomy" id="266767"/>
    <lineage>
        <taxon>Eukaryota</taxon>
        <taxon>Viridiplantae</taxon>
        <taxon>Streptophyta</taxon>
        <taxon>Embryophyta</taxon>
        <taxon>Tracheophyta</taxon>
        <taxon>Spermatophyta</taxon>
        <taxon>Magnoliopsida</taxon>
        <taxon>eudicotyledons</taxon>
        <taxon>Gunneridae</taxon>
        <taxon>Pentapetalae</taxon>
        <taxon>rosids</taxon>
        <taxon>fabids</taxon>
        <taxon>Malpighiales</taxon>
        <taxon>Salicaceae</taxon>
        <taxon>Saliceae</taxon>
        <taxon>Populus</taxon>
    </lineage>
</organism>
<dbReference type="AlphaFoldDB" id="A0A6M2EDQ9"/>
<sequence>MKYWTSPYNDEPTRHKSMQLGLNRASDLVEDKTAFLLLIFFVYNCGNSSTTGEIIHISFIDDEETNRLVLDLVSTPPSGTSQLQGSHSTMQQNPFLDSQNLSDNHICGIFQGHGKK</sequence>
<reference evidence="1" key="1">
    <citation type="submission" date="2020-03" db="EMBL/GenBank/DDBJ databases">
        <authorList>
            <person name="Zhang R."/>
        </authorList>
    </citation>
    <scope>NUCLEOTIDE SEQUENCE</scope>
</reference>